<sequence>MPSLGRRTFQEETMIENLGEKRDTHEQGIIRKGKRIHPYIISNEGLTHEMKEEVIGDKARCVGSSMAIVDTDEGGISPGLHLAVVLEDLVGLDDREGEIPGRVLPDVPRPQQRIVVLLLLILPHTRAVARGIHHERTGTATYPRDYLHVHRKNPRGPQGIGDGEAVRGVSKGGKGWEWTYGSDGDRRPRGEASRPDRNGGRRMPGALGPFNARGGHNGSDVKTDKVMSWSEG</sequence>
<dbReference type="AlphaFoldDB" id="A0A445MDI4"/>
<organism evidence="2">
    <name type="scientific">Ensete ventricosum</name>
    <name type="common">Abyssinian banana</name>
    <name type="synonym">Musa ensete</name>
    <dbReference type="NCBI Taxonomy" id="4639"/>
    <lineage>
        <taxon>Eukaryota</taxon>
        <taxon>Viridiplantae</taxon>
        <taxon>Streptophyta</taxon>
        <taxon>Embryophyta</taxon>
        <taxon>Tracheophyta</taxon>
        <taxon>Spermatophyta</taxon>
        <taxon>Magnoliopsida</taxon>
        <taxon>Liliopsida</taxon>
        <taxon>Zingiberales</taxon>
        <taxon>Musaceae</taxon>
        <taxon>Ensete</taxon>
    </lineage>
</organism>
<evidence type="ECO:0000256" key="1">
    <source>
        <dbReference type="SAM" id="MobiDB-lite"/>
    </source>
</evidence>
<protein>
    <submittedName>
        <fullName evidence="2">Uncharacterized protein</fullName>
    </submittedName>
</protein>
<reference evidence="2" key="1">
    <citation type="journal article" date="2018" name="Data Brief">
        <title>Genome sequence data from 17 accessions of Ensete ventricosum, a staple food crop for millions in Ethiopia.</title>
        <authorList>
            <person name="Yemataw Z."/>
            <person name="Muzemil S."/>
            <person name="Ambachew D."/>
            <person name="Tripathi L."/>
            <person name="Tesfaye K."/>
            <person name="Chala A."/>
            <person name="Farbos A."/>
            <person name="O'Neill P."/>
            <person name="Moore K."/>
            <person name="Grant M."/>
            <person name="Studholme D.J."/>
        </authorList>
    </citation>
    <scope>NUCLEOTIDE SEQUENCE [LARGE SCALE GENOMIC DNA]</scope>
    <source>
        <tissue evidence="2">Leaf</tissue>
    </source>
</reference>
<feature type="compositionally biased region" description="Basic and acidic residues" evidence="1">
    <location>
        <begin position="183"/>
        <end position="199"/>
    </location>
</feature>
<dbReference type="Proteomes" id="UP000290560">
    <property type="component" value="Unassembled WGS sequence"/>
</dbReference>
<proteinExistence type="predicted"/>
<dbReference type="EMBL" id="KV875653">
    <property type="protein sequence ID" value="RZR72266.1"/>
    <property type="molecule type" value="Genomic_DNA"/>
</dbReference>
<evidence type="ECO:0000313" key="2">
    <source>
        <dbReference type="EMBL" id="RZR72266.1"/>
    </source>
</evidence>
<feature type="region of interest" description="Disordered" evidence="1">
    <location>
        <begin position="152"/>
        <end position="232"/>
    </location>
</feature>
<accession>A0A445MDI4</accession>
<name>A0A445MDI4_ENSVE</name>
<gene>
    <name evidence="2" type="ORF">BHM03_00011821</name>
</gene>